<evidence type="ECO:0000313" key="1">
    <source>
        <dbReference type="EMBL" id="KAH8013533.1"/>
    </source>
</evidence>
<organism evidence="1 2">
    <name type="scientific">Sphaerodactylus townsendi</name>
    <dbReference type="NCBI Taxonomy" id="933632"/>
    <lineage>
        <taxon>Eukaryota</taxon>
        <taxon>Metazoa</taxon>
        <taxon>Chordata</taxon>
        <taxon>Craniata</taxon>
        <taxon>Vertebrata</taxon>
        <taxon>Euteleostomi</taxon>
        <taxon>Lepidosauria</taxon>
        <taxon>Squamata</taxon>
        <taxon>Bifurcata</taxon>
        <taxon>Gekkota</taxon>
        <taxon>Sphaerodactylidae</taxon>
        <taxon>Sphaerodactylus</taxon>
    </lineage>
</organism>
<keyword evidence="2" id="KW-1185">Reference proteome</keyword>
<protein>
    <submittedName>
        <fullName evidence="1">Uncharacterized protein</fullName>
    </submittedName>
</protein>
<sequence>MRMINRKPGDEPEMGEGCHLQPEVAVKSQNWPWGRNCLDLEAGMGEASGEEEMGLLLPCTCDHGGLQKVSSPVLVKLNWKGEDFKAGSWGKDFALGNKLKDYYWVFPMNKDERTLESFRLYASYKKMLLYSPEREYDLSISSPGSCKNCGQGGGVIFYNGSFFFNCYDSRDLCRTDPFSMEVSRMELEDQDPISFNNWYSYKDTKYQDMDMAGDEKGLWMIHGATLANGNVVIRKVHPHSLRVGAPWITSQPKAKMTNTFMICGVLYATKRVNSTHELIFYYYDTNTAKEGNIKILMEKILPTVQSLNYNPNDEKLYMFNDGYLLYYNITFKNHVPAVRGRSDSGQYSKSERGQSLERKEVQVAAGQKDQSSLSPMQLHQRKRGSDAKLEEEQVAARAVRQEAMRKGN</sequence>
<proteinExistence type="predicted"/>
<name>A0ACB8G1E3_9SAUR</name>
<reference evidence="1" key="1">
    <citation type="submission" date="2021-08" db="EMBL/GenBank/DDBJ databases">
        <title>The first chromosome-level gecko genome reveals the dynamic sex chromosomes of Neotropical dwarf geckos (Sphaerodactylidae: Sphaerodactylus).</title>
        <authorList>
            <person name="Pinto B.J."/>
            <person name="Keating S.E."/>
            <person name="Gamble T."/>
        </authorList>
    </citation>
    <scope>NUCLEOTIDE SEQUENCE</scope>
    <source>
        <strain evidence="1">TG3544</strain>
    </source>
</reference>
<dbReference type="Proteomes" id="UP000827872">
    <property type="component" value="Linkage Group LG02"/>
</dbReference>
<gene>
    <name evidence="1" type="ORF">K3G42_020318</name>
</gene>
<accession>A0ACB8G1E3</accession>
<dbReference type="EMBL" id="CM037615">
    <property type="protein sequence ID" value="KAH8013533.1"/>
    <property type="molecule type" value="Genomic_DNA"/>
</dbReference>
<evidence type="ECO:0000313" key="2">
    <source>
        <dbReference type="Proteomes" id="UP000827872"/>
    </source>
</evidence>
<comment type="caution">
    <text evidence="1">The sequence shown here is derived from an EMBL/GenBank/DDBJ whole genome shotgun (WGS) entry which is preliminary data.</text>
</comment>